<proteinExistence type="predicted"/>
<evidence type="ECO:0000259" key="2">
    <source>
        <dbReference type="Pfam" id="PF07859"/>
    </source>
</evidence>
<evidence type="ECO:0000313" key="3">
    <source>
        <dbReference type="EMBL" id="WAX59033.1"/>
    </source>
</evidence>
<dbReference type="RefSeq" id="WP_269445574.1">
    <property type="nucleotide sequence ID" value="NZ_CP097463.1"/>
</dbReference>
<dbReference type="PANTHER" id="PTHR48081">
    <property type="entry name" value="AB HYDROLASE SUPERFAMILY PROTEIN C4A8.06C"/>
    <property type="match status" value="1"/>
</dbReference>
<dbReference type="Pfam" id="PF07859">
    <property type="entry name" value="Abhydrolase_3"/>
    <property type="match status" value="1"/>
</dbReference>
<sequence>MSEAFELDPDVRAFIRSLPPVAPWWNSHDVLAQRVGYKIRARAYVRGPAMATEDIEIPGTGGHRIPIRLYRPDNLTPAGPVVLYLHGGGWSVGDLEFTDPHIRRVAAGTGALVASVDYRLAPDHPYPAGMDDCWAALTWFAGAAAGLGADPTRLALSGDSAGATNAAALSLLARDFGGPAIMAQCLWYPGFLIQPEVPSMTQTWRELTLPAAAVRAYRRLYAGSIPDPLPATMVATQAADLSKMPPTVIAAAGIDPLFDESRVYAQRLLDEGGQVELHEFPTLPHGFCAMAGAVATVTAAVDRTVASFAALLS</sequence>
<reference evidence="3" key="1">
    <citation type="submission" date="2022-05" db="EMBL/GenBank/DDBJ databases">
        <title>Jatrophihabitans sp. SB3-54 whole genome sequence.</title>
        <authorList>
            <person name="Suh M.K."/>
            <person name="Eom M.K."/>
            <person name="Kim J.S."/>
            <person name="Kim H.S."/>
            <person name="Do H.E."/>
            <person name="Shin Y.K."/>
            <person name="Lee J.-S."/>
        </authorList>
    </citation>
    <scope>NUCLEOTIDE SEQUENCE</scope>
    <source>
        <strain evidence="3">SB3-54</strain>
    </source>
</reference>
<evidence type="ECO:0000256" key="1">
    <source>
        <dbReference type="ARBA" id="ARBA00022801"/>
    </source>
</evidence>
<organism evidence="3 4">
    <name type="scientific">Jatrophihabitans cynanchi</name>
    <dbReference type="NCBI Taxonomy" id="2944128"/>
    <lineage>
        <taxon>Bacteria</taxon>
        <taxon>Bacillati</taxon>
        <taxon>Actinomycetota</taxon>
        <taxon>Actinomycetes</taxon>
        <taxon>Jatrophihabitantales</taxon>
        <taxon>Jatrophihabitantaceae</taxon>
        <taxon>Jatrophihabitans</taxon>
    </lineage>
</organism>
<name>A0ABY7K2G4_9ACTN</name>
<dbReference type="PANTHER" id="PTHR48081:SF8">
    <property type="entry name" value="ALPHA_BETA HYDROLASE FOLD-3 DOMAIN-CONTAINING PROTEIN-RELATED"/>
    <property type="match status" value="1"/>
</dbReference>
<keyword evidence="1 3" id="KW-0378">Hydrolase</keyword>
<dbReference type="Gene3D" id="3.40.50.1820">
    <property type="entry name" value="alpha/beta hydrolase"/>
    <property type="match status" value="1"/>
</dbReference>
<dbReference type="InterPro" id="IPR029058">
    <property type="entry name" value="AB_hydrolase_fold"/>
</dbReference>
<accession>A0ABY7K2G4</accession>
<dbReference type="InterPro" id="IPR013094">
    <property type="entry name" value="AB_hydrolase_3"/>
</dbReference>
<dbReference type="EMBL" id="CP097463">
    <property type="protein sequence ID" value="WAX59033.1"/>
    <property type="molecule type" value="Genomic_DNA"/>
</dbReference>
<feature type="domain" description="Alpha/beta hydrolase fold-3" evidence="2">
    <location>
        <begin position="82"/>
        <end position="288"/>
    </location>
</feature>
<dbReference type="Proteomes" id="UP001164693">
    <property type="component" value="Chromosome"/>
</dbReference>
<dbReference type="SUPFAM" id="SSF53474">
    <property type="entry name" value="alpha/beta-Hydrolases"/>
    <property type="match status" value="1"/>
</dbReference>
<dbReference type="InterPro" id="IPR050300">
    <property type="entry name" value="GDXG_lipolytic_enzyme"/>
</dbReference>
<protein>
    <submittedName>
        <fullName evidence="3">Alpha/beta hydrolase</fullName>
    </submittedName>
</protein>
<dbReference type="GO" id="GO:0016787">
    <property type="term" value="F:hydrolase activity"/>
    <property type="evidence" value="ECO:0007669"/>
    <property type="project" value="UniProtKB-KW"/>
</dbReference>
<gene>
    <name evidence="3" type="ORF">M6B22_09810</name>
</gene>
<evidence type="ECO:0000313" key="4">
    <source>
        <dbReference type="Proteomes" id="UP001164693"/>
    </source>
</evidence>
<keyword evidence="4" id="KW-1185">Reference proteome</keyword>